<protein>
    <submittedName>
        <fullName evidence="6">LLM class flavin-dependent oxidoreductase</fullName>
    </submittedName>
</protein>
<evidence type="ECO:0000256" key="2">
    <source>
        <dbReference type="ARBA" id="ARBA00022630"/>
    </source>
</evidence>
<evidence type="ECO:0000256" key="4">
    <source>
        <dbReference type="ARBA" id="ARBA00023033"/>
    </source>
</evidence>
<sequence length="392" mass="44225">MEVPVRYGVFFFGSVEMPDVLAGNPLPAGQRRATRQQVWEATEHLIDMGVRAEDLGYDSYWLAEHHFQHEGYEIVPNSLMLQSNLVARTQRIQVGAMFNIVPQWHPLRLAEDFSTLLNLSGGRAVLGVGRGTVPRELRSLGLHQADMGYLESEEKSKAIDAHNREVFAEYMEVMRTALANETFSYKGKFFELPPPDTNGPDGAVDTLTLLPGPLHPVEIWQAVTSPPTLGYAAEVGHGCVWWNQYHGFVRDQWERYAELYRQHHDVELSSGAKRILVLPVHIADDHETAWRTGGAGHDEFWNLLAPFGWSRGYRGEDGKPAKPGLVPTLEQSTDQKMWAIGTPEEVAETVQFHKDSLGLEHLVIFPHFPGHTYAMAAEQMQRFQDQVVPLLR</sequence>
<dbReference type="SUPFAM" id="SSF51679">
    <property type="entry name" value="Bacterial luciferase-like"/>
    <property type="match status" value="1"/>
</dbReference>
<dbReference type="EMBL" id="SMKW01000117">
    <property type="protein sequence ID" value="TDD35906.1"/>
    <property type="molecule type" value="Genomic_DNA"/>
</dbReference>
<keyword evidence="3" id="KW-0560">Oxidoreductase</keyword>
<dbReference type="OrthoDB" id="3209103at2"/>
<name>A0A4R4XWK9_9PSEU</name>
<dbReference type="AlphaFoldDB" id="A0A4R4XWK9"/>
<accession>A0A4R4XWK9</accession>
<dbReference type="GO" id="GO:0004497">
    <property type="term" value="F:monooxygenase activity"/>
    <property type="evidence" value="ECO:0007669"/>
    <property type="project" value="UniProtKB-KW"/>
</dbReference>
<feature type="domain" description="Luciferase-like" evidence="5">
    <location>
        <begin position="34"/>
        <end position="351"/>
    </location>
</feature>
<gene>
    <name evidence="6" type="ORF">E1288_42625</name>
</gene>
<comment type="caution">
    <text evidence="6">The sequence shown here is derived from an EMBL/GenBank/DDBJ whole genome shotgun (WGS) entry which is preliminary data.</text>
</comment>
<proteinExistence type="inferred from homology"/>
<evidence type="ECO:0000256" key="3">
    <source>
        <dbReference type="ARBA" id="ARBA00023002"/>
    </source>
</evidence>
<evidence type="ECO:0000256" key="1">
    <source>
        <dbReference type="ARBA" id="ARBA00010426"/>
    </source>
</evidence>
<dbReference type="InterPro" id="IPR011251">
    <property type="entry name" value="Luciferase-like_dom"/>
</dbReference>
<dbReference type="Gene3D" id="3.20.20.30">
    <property type="entry name" value="Luciferase-like domain"/>
    <property type="match status" value="1"/>
</dbReference>
<keyword evidence="4" id="KW-0503">Monooxygenase</keyword>
<dbReference type="GO" id="GO:0016705">
    <property type="term" value="F:oxidoreductase activity, acting on paired donors, with incorporation or reduction of molecular oxygen"/>
    <property type="evidence" value="ECO:0007669"/>
    <property type="project" value="InterPro"/>
</dbReference>
<dbReference type="GO" id="GO:0005829">
    <property type="term" value="C:cytosol"/>
    <property type="evidence" value="ECO:0007669"/>
    <property type="project" value="TreeGrafter"/>
</dbReference>
<dbReference type="Pfam" id="PF00296">
    <property type="entry name" value="Bac_luciferase"/>
    <property type="match status" value="1"/>
</dbReference>
<evidence type="ECO:0000313" key="7">
    <source>
        <dbReference type="Proteomes" id="UP000294947"/>
    </source>
</evidence>
<evidence type="ECO:0000313" key="6">
    <source>
        <dbReference type="EMBL" id="TDD35906.1"/>
    </source>
</evidence>
<dbReference type="PANTHER" id="PTHR30137">
    <property type="entry name" value="LUCIFERASE-LIKE MONOOXYGENASE"/>
    <property type="match status" value="1"/>
</dbReference>
<comment type="similarity">
    <text evidence="1">Belongs to the bacterial luciferase oxidoreductase family.</text>
</comment>
<keyword evidence="2" id="KW-0285">Flavoprotein</keyword>
<dbReference type="InterPro" id="IPR036661">
    <property type="entry name" value="Luciferase-like_sf"/>
</dbReference>
<evidence type="ECO:0000259" key="5">
    <source>
        <dbReference type="Pfam" id="PF00296"/>
    </source>
</evidence>
<organism evidence="6 7">
    <name type="scientific">Saccharopolyspora elongata</name>
    <dbReference type="NCBI Taxonomy" id="2530387"/>
    <lineage>
        <taxon>Bacteria</taxon>
        <taxon>Bacillati</taxon>
        <taxon>Actinomycetota</taxon>
        <taxon>Actinomycetes</taxon>
        <taxon>Pseudonocardiales</taxon>
        <taxon>Pseudonocardiaceae</taxon>
        <taxon>Saccharopolyspora</taxon>
    </lineage>
</organism>
<dbReference type="InterPro" id="IPR050766">
    <property type="entry name" value="Bact_Lucif_Oxidored"/>
</dbReference>
<reference evidence="6 7" key="1">
    <citation type="submission" date="2019-03" db="EMBL/GenBank/DDBJ databases">
        <title>Draft genome sequences of novel Actinobacteria.</title>
        <authorList>
            <person name="Sahin N."/>
            <person name="Ay H."/>
            <person name="Saygin H."/>
        </authorList>
    </citation>
    <scope>NUCLEOTIDE SEQUENCE [LARGE SCALE GENOMIC DNA]</scope>
    <source>
        <strain evidence="6 7">7K502</strain>
    </source>
</reference>
<keyword evidence="7" id="KW-1185">Reference proteome</keyword>
<dbReference type="PANTHER" id="PTHR30137:SF16">
    <property type="entry name" value="BLL0895 PROTEIN"/>
    <property type="match status" value="1"/>
</dbReference>
<dbReference type="Proteomes" id="UP000294947">
    <property type="component" value="Unassembled WGS sequence"/>
</dbReference>